<dbReference type="Proteomes" id="UP000215596">
    <property type="component" value="Unassembled WGS sequence"/>
</dbReference>
<organism evidence="1 2">
    <name type="scientific">Paenibacillus campinasensis</name>
    <dbReference type="NCBI Taxonomy" id="66347"/>
    <lineage>
        <taxon>Bacteria</taxon>
        <taxon>Bacillati</taxon>
        <taxon>Bacillota</taxon>
        <taxon>Bacilli</taxon>
        <taxon>Bacillales</taxon>
        <taxon>Paenibacillaceae</taxon>
        <taxon>Paenibacillus</taxon>
    </lineage>
</organism>
<dbReference type="AlphaFoldDB" id="A0A268EE04"/>
<evidence type="ECO:0000313" key="2">
    <source>
        <dbReference type="Proteomes" id="UP000215596"/>
    </source>
</evidence>
<proteinExistence type="predicted"/>
<dbReference type="RefSeq" id="WP_095268035.1">
    <property type="nucleotide sequence ID" value="NZ_NPBY01000108.1"/>
</dbReference>
<name>A0A268EE04_9BACL</name>
<reference evidence="1 2" key="1">
    <citation type="submission" date="2017-07" db="EMBL/GenBank/DDBJ databases">
        <title>Isolation and whole genome analysis of endospore-forming bacteria from heroin.</title>
        <authorList>
            <person name="Kalinowski J."/>
            <person name="Ahrens B."/>
            <person name="Al-Dilaimi A."/>
            <person name="Winkler A."/>
            <person name="Wibberg D."/>
            <person name="Schleenbecker U."/>
            <person name="Ruckert C."/>
            <person name="Wolfel R."/>
            <person name="Grass G."/>
        </authorList>
    </citation>
    <scope>NUCLEOTIDE SEQUENCE [LARGE SCALE GENOMIC DNA]</scope>
    <source>
        <strain evidence="1 2">7537-G1</strain>
    </source>
</reference>
<sequence length="134" mass="15023">MPRKNEYGLGESYKIRFEKDQEAQIHSIMALTGEAKADVVRRLLSKGIEMEMTENALGYVLPQVRRAVSESLKPFENRAAALMAKSTISSATTMYTLLEYLGQTGKVEVKDVHKQARKKAVAYTRTPVDLGEDQ</sequence>
<dbReference type="OrthoDB" id="1726206at2"/>
<comment type="caution">
    <text evidence="1">The sequence shown here is derived from an EMBL/GenBank/DDBJ whole genome shotgun (WGS) entry which is preliminary data.</text>
</comment>
<gene>
    <name evidence="1" type="ORF">CHH67_24735</name>
</gene>
<evidence type="ECO:0000313" key="1">
    <source>
        <dbReference type="EMBL" id="PAD71355.1"/>
    </source>
</evidence>
<accession>A0A268EE04</accession>
<protein>
    <submittedName>
        <fullName evidence="1">Uncharacterized protein</fullName>
    </submittedName>
</protein>
<dbReference type="EMBL" id="NPBY01000108">
    <property type="protein sequence ID" value="PAD71355.1"/>
    <property type="molecule type" value="Genomic_DNA"/>
</dbReference>